<gene>
    <name evidence="1" type="ORF">g.24050</name>
</gene>
<dbReference type="EMBL" id="GEDC01030281">
    <property type="protein sequence ID" value="JAS07017.1"/>
    <property type="molecule type" value="Transcribed_RNA"/>
</dbReference>
<reference evidence="1" key="1">
    <citation type="submission" date="2015-12" db="EMBL/GenBank/DDBJ databases">
        <title>De novo transcriptome assembly of four potential Pierce s Disease insect vectors from Arizona vineyards.</title>
        <authorList>
            <person name="Tassone E.E."/>
        </authorList>
    </citation>
    <scope>NUCLEOTIDE SEQUENCE</scope>
</reference>
<protein>
    <submittedName>
        <fullName evidence="1">Uncharacterized protein</fullName>
    </submittedName>
</protein>
<organism evidence="1">
    <name type="scientific">Clastoptera arizonana</name>
    <name type="common">Arizona spittle bug</name>
    <dbReference type="NCBI Taxonomy" id="38151"/>
    <lineage>
        <taxon>Eukaryota</taxon>
        <taxon>Metazoa</taxon>
        <taxon>Ecdysozoa</taxon>
        <taxon>Arthropoda</taxon>
        <taxon>Hexapoda</taxon>
        <taxon>Insecta</taxon>
        <taxon>Pterygota</taxon>
        <taxon>Neoptera</taxon>
        <taxon>Paraneoptera</taxon>
        <taxon>Hemiptera</taxon>
        <taxon>Auchenorrhyncha</taxon>
        <taxon>Cercopoidea</taxon>
        <taxon>Clastopteridae</taxon>
        <taxon>Clastoptera</taxon>
    </lineage>
</organism>
<dbReference type="AlphaFoldDB" id="A0A1B6C0H8"/>
<proteinExistence type="predicted"/>
<accession>A0A1B6C0H8</accession>
<sequence>MMETSFLHIRNTLQFLNSPYLELTDGELSKGFFERCKLFRDLIRWTISKLIDEDDDINVYFKKEETFDTDLINILHHLQITDETTNKNFTLGRLSIDRQLKVWLDLLDFAKISNTIDEDIEVGFDKIMNILSKKPQYLESTLNDKTIIEKTTMREITRDGAIVLENEENVNIKVSSHQEPDLNKIQNYLQELTNLLEKIVGEDTIHIEDKEFRLETKIKLLKNQISSEINLVSCLDKSKEELNYSYFQNKILEFKKNYEDVEKQLYTIQNNYTI</sequence>
<evidence type="ECO:0000313" key="1">
    <source>
        <dbReference type="EMBL" id="JAS07017.1"/>
    </source>
</evidence>
<name>A0A1B6C0H8_9HEMI</name>